<dbReference type="Proteomes" id="UP001054857">
    <property type="component" value="Unassembled WGS sequence"/>
</dbReference>
<evidence type="ECO:0000256" key="1">
    <source>
        <dbReference type="SAM" id="Coils"/>
    </source>
</evidence>
<feature type="coiled-coil region" evidence="1">
    <location>
        <begin position="388"/>
        <end position="458"/>
    </location>
</feature>
<feature type="compositionally biased region" description="Polar residues" evidence="2">
    <location>
        <begin position="242"/>
        <end position="265"/>
    </location>
</feature>
<name>A0AAD3HGT6_9CHLO</name>
<reference evidence="3 4" key="1">
    <citation type="journal article" date="2021" name="Sci. Rep.">
        <title>Genome sequencing of the multicellular alga Astrephomene provides insights into convergent evolution of germ-soma differentiation.</title>
        <authorList>
            <person name="Yamashita S."/>
            <person name="Yamamoto K."/>
            <person name="Matsuzaki R."/>
            <person name="Suzuki S."/>
            <person name="Yamaguchi H."/>
            <person name="Hirooka S."/>
            <person name="Minakuchi Y."/>
            <person name="Miyagishima S."/>
            <person name="Kawachi M."/>
            <person name="Toyoda A."/>
            <person name="Nozaki H."/>
        </authorList>
    </citation>
    <scope>NUCLEOTIDE SEQUENCE [LARGE SCALE GENOMIC DNA]</scope>
    <source>
        <strain evidence="3 4">NIES-4017</strain>
    </source>
</reference>
<feature type="region of interest" description="Disordered" evidence="2">
    <location>
        <begin position="11"/>
        <end position="39"/>
    </location>
</feature>
<feature type="region of interest" description="Disordered" evidence="2">
    <location>
        <begin position="869"/>
        <end position="901"/>
    </location>
</feature>
<gene>
    <name evidence="3" type="ORF">Agub_g341</name>
</gene>
<evidence type="ECO:0000313" key="4">
    <source>
        <dbReference type="Proteomes" id="UP001054857"/>
    </source>
</evidence>
<comment type="caution">
    <text evidence="3">The sequence shown here is derived from an EMBL/GenBank/DDBJ whole genome shotgun (WGS) entry which is preliminary data.</text>
</comment>
<feature type="coiled-coil region" evidence="1">
    <location>
        <begin position="609"/>
        <end position="643"/>
    </location>
</feature>
<dbReference type="PANTHER" id="PTHR23159:SF31">
    <property type="entry name" value="CENTROSOME-ASSOCIATED PROTEIN CEP250 ISOFORM X1"/>
    <property type="match status" value="1"/>
</dbReference>
<feature type="compositionally biased region" description="Low complexity" evidence="2">
    <location>
        <begin position="220"/>
        <end position="236"/>
    </location>
</feature>
<feature type="compositionally biased region" description="Low complexity" evidence="2">
    <location>
        <begin position="788"/>
        <end position="799"/>
    </location>
</feature>
<keyword evidence="1" id="KW-0175">Coiled coil</keyword>
<dbReference type="PANTHER" id="PTHR23159">
    <property type="entry name" value="CENTROSOMAL PROTEIN 2"/>
    <property type="match status" value="1"/>
</dbReference>
<feature type="region of interest" description="Disordered" evidence="2">
    <location>
        <begin position="204"/>
        <end position="277"/>
    </location>
</feature>
<feature type="compositionally biased region" description="Low complexity" evidence="2">
    <location>
        <begin position="869"/>
        <end position="892"/>
    </location>
</feature>
<organism evidence="3 4">
    <name type="scientific">Astrephomene gubernaculifera</name>
    <dbReference type="NCBI Taxonomy" id="47775"/>
    <lineage>
        <taxon>Eukaryota</taxon>
        <taxon>Viridiplantae</taxon>
        <taxon>Chlorophyta</taxon>
        <taxon>core chlorophytes</taxon>
        <taxon>Chlorophyceae</taxon>
        <taxon>CS clade</taxon>
        <taxon>Chlamydomonadales</taxon>
        <taxon>Astrephomenaceae</taxon>
        <taxon>Astrephomene</taxon>
    </lineage>
</organism>
<feature type="compositionally biased region" description="Gly residues" evidence="2">
    <location>
        <begin position="712"/>
        <end position="728"/>
    </location>
</feature>
<evidence type="ECO:0000313" key="3">
    <source>
        <dbReference type="EMBL" id="GFR39845.1"/>
    </source>
</evidence>
<dbReference type="EMBL" id="BMAR01000001">
    <property type="protein sequence ID" value="GFR39845.1"/>
    <property type="molecule type" value="Genomic_DNA"/>
</dbReference>
<protein>
    <submittedName>
        <fullName evidence="3">Uncharacterized protein</fullName>
    </submittedName>
</protein>
<feature type="compositionally biased region" description="Basic residues" evidence="2">
    <location>
        <begin position="486"/>
        <end position="496"/>
    </location>
</feature>
<dbReference type="AlphaFoldDB" id="A0AAD3HGT6"/>
<evidence type="ECO:0000256" key="2">
    <source>
        <dbReference type="SAM" id="MobiDB-lite"/>
    </source>
</evidence>
<keyword evidence="4" id="KW-1185">Reference proteome</keyword>
<sequence length="924" mass="96429">MNIREKIGILGLRPASAGPQVHGGQDSPSAGTSGTKAERQAAALQLWNKWANEALGPMSADPTPEELTRKSRRVQRLENECAAMAARAQRRLEMSAALRSQPIFVGSSSAGNATARSDGGGVAGMLRTGAFSREAQYAVRERRKAAAYAAARAEGEAEAEALAAALAPAAAAVTSFKSRNMLDSLITTRAISAGGGVPVGGVAKPTGHRARPQSAMPLHGAASAAGASGRSRPRSAVPNLILSRQPSLATSSTGATGGPSRTSSLALRAGGSPTSPAAAGMVAVPEGEYFALRQEIETISERLAATQAALEVQTDTEAQLREALDLLRARLHSSGLREVEAQRRLAQHSKLEPLFDRLAETFTFSSPEEVAARLEFLEDDKLGTFDQLLRTQEEVTRLQQRLMEAQKAGETVATRLTTEHLQGSARLQQQNEQLRQELEALENQVHRLTARQAQLVALQTAVLQLWGKLTEDPDFADAFGDGPRSPRSHGSPRRRTLVSSSGGGGASPHSHAGGGEEGGGAAGGGGGSGGIALSDPLSMLHMIEEFVTAKSEKLAIRHFTDIQRVANHVWQQHFRNRADIRGRVVPTFEQLSTMADRMADRVRSVQEQAGRSQEAEKNLMREVKRLQQQKRVLEGELARRDEQLKSIMGVPRKERPATANAALNRILRSEAVAAGPSATTSAGGAGGAGVARALSRATSIVSTTGSFAASSGGAGPGGGGSGGRGGRSVNGDADSASVSSSAAGGALQHRSSQQHQSPPPQQQQQQQQHRPRAASMPAANGGATGSITSSSPSRTARNSAASAATATSCGTLAPILSPAVALQVPQMTSDLPYGAHWRQYVASTSAGSVQRAAPQRLPAGSLFYNSSRGGAAEAAGGSSGGAAVPEVPAVVEEPPPPSVRWAAPQRSAIEQAFLTRLERRTRVT</sequence>
<accession>A0AAD3HGT6</accession>
<feature type="region of interest" description="Disordered" evidence="2">
    <location>
        <begin position="705"/>
        <end position="799"/>
    </location>
</feature>
<proteinExistence type="predicted"/>
<feature type="compositionally biased region" description="Low complexity" evidence="2">
    <location>
        <begin position="729"/>
        <end position="768"/>
    </location>
</feature>
<feature type="region of interest" description="Disordered" evidence="2">
    <location>
        <begin position="477"/>
        <end position="527"/>
    </location>
</feature>
<feature type="compositionally biased region" description="Polar residues" evidence="2">
    <location>
        <begin position="26"/>
        <end position="35"/>
    </location>
</feature>
<feature type="compositionally biased region" description="Gly residues" evidence="2">
    <location>
        <begin position="501"/>
        <end position="527"/>
    </location>
</feature>